<dbReference type="InterPro" id="IPR000307">
    <property type="entry name" value="Ribosomal_bS16"/>
</dbReference>
<dbReference type="SUPFAM" id="SSF54565">
    <property type="entry name" value="Ribosomal protein S16"/>
    <property type="match status" value="1"/>
</dbReference>
<dbReference type="EMBL" id="LT554351">
    <property type="protein sequence ID" value="SAM04182.1"/>
    <property type="molecule type" value="Genomic_DNA"/>
</dbReference>
<dbReference type="GO" id="GO:0005763">
    <property type="term" value="C:mitochondrial small ribosomal subunit"/>
    <property type="evidence" value="ECO:0007669"/>
    <property type="project" value="TreeGrafter"/>
</dbReference>
<dbReference type="Pfam" id="PF00886">
    <property type="entry name" value="Ribosomal_S16"/>
    <property type="match status" value="1"/>
</dbReference>
<dbReference type="NCBIfam" id="TIGR00002">
    <property type="entry name" value="S16"/>
    <property type="match status" value="1"/>
</dbReference>
<dbReference type="Gene3D" id="3.30.1320.10">
    <property type="match status" value="1"/>
</dbReference>
<evidence type="ECO:0000256" key="2">
    <source>
        <dbReference type="ARBA" id="ARBA00022980"/>
    </source>
</evidence>
<reference evidence="4" key="1">
    <citation type="submission" date="2016-04" db="EMBL/GenBank/DDBJ databases">
        <authorList>
            <person name="Evans L.H."/>
            <person name="Alamgir A."/>
            <person name="Owens N."/>
            <person name="Weber N.D."/>
            <person name="Virtaneva K."/>
            <person name="Barbian K."/>
            <person name="Babar A."/>
            <person name="Rosenke K."/>
        </authorList>
    </citation>
    <scope>NUCLEOTIDE SEQUENCE [LARGE SCALE GENOMIC DNA]</scope>
    <source>
        <strain evidence="4">CBS 101.48</strain>
    </source>
</reference>
<dbReference type="STRING" id="4829.A0A163TEW3"/>
<comment type="similarity">
    <text evidence="1">Belongs to the bacterial ribosomal protein bS16 family.</text>
</comment>
<keyword evidence="3" id="KW-0687">Ribonucleoprotein</keyword>
<dbReference type="FunCoup" id="A0A163TEW3">
    <property type="interactions" value="457"/>
</dbReference>
<dbReference type="GO" id="GO:0032543">
    <property type="term" value="P:mitochondrial translation"/>
    <property type="evidence" value="ECO:0007669"/>
    <property type="project" value="TreeGrafter"/>
</dbReference>
<keyword evidence="5" id="KW-1185">Reference proteome</keyword>
<sequence length="104" mass="11978">MVVRIRLARHGRRNLPYYHIVVANARTARNSKPLEQIGTFNPIPNETGQKAINLNFERAKYWLTVGAQPSEMVEKILVQADLIPQAPKPWMKEAAKRFQQEAKQ</sequence>
<dbReference type="OrthoDB" id="407221at2759"/>
<accession>A0A163TEW3</accession>
<dbReference type="Proteomes" id="UP000078561">
    <property type="component" value="Unassembled WGS sequence"/>
</dbReference>
<dbReference type="InterPro" id="IPR023803">
    <property type="entry name" value="Ribosomal_bS16_dom_sf"/>
</dbReference>
<gene>
    <name evidence="4" type="primary">ABSGL_10042.1 scaffold 11786</name>
</gene>
<dbReference type="OMA" id="PNDYNER"/>
<protein>
    <recommendedName>
        <fullName evidence="6">30S ribosomal protein S16</fullName>
    </recommendedName>
</protein>
<dbReference type="PROSITE" id="PS00732">
    <property type="entry name" value="RIBOSOMAL_S16"/>
    <property type="match status" value="1"/>
</dbReference>
<evidence type="ECO:0000256" key="1">
    <source>
        <dbReference type="ARBA" id="ARBA00006668"/>
    </source>
</evidence>
<dbReference type="PANTHER" id="PTHR12919:SF20">
    <property type="entry name" value="SMALL RIBOSOMAL SUBUNIT PROTEIN BS16M"/>
    <property type="match status" value="1"/>
</dbReference>
<evidence type="ECO:0000256" key="3">
    <source>
        <dbReference type="ARBA" id="ARBA00023274"/>
    </source>
</evidence>
<dbReference type="GO" id="GO:0003735">
    <property type="term" value="F:structural constituent of ribosome"/>
    <property type="evidence" value="ECO:0007669"/>
    <property type="project" value="InterPro"/>
</dbReference>
<dbReference type="HAMAP" id="MF_00385">
    <property type="entry name" value="Ribosomal_bS16"/>
    <property type="match status" value="1"/>
</dbReference>
<evidence type="ECO:0008006" key="6">
    <source>
        <dbReference type="Google" id="ProtNLM"/>
    </source>
</evidence>
<dbReference type="InParanoid" id="A0A163TEW3"/>
<evidence type="ECO:0000313" key="5">
    <source>
        <dbReference type="Proteomes" id="UP000078561"/>
    </source>
</evidence>
<organism evidence="4">
    <name type="scientific">Absidia glauca</name>
    <name type="common">Pin mould</name>
    <dbReference type="NCBI Taxonomy" id="4829"/>
    <lineage>
        <taxon>Eukaryota</taxon>
        <taxon>Fungi</taxon>
        <taxon>Fungi incertae sedis</taxon>
        <taxon>Mucoromycota</taxon>
        <taxon>Mucoromycotina</taxon>
        <taxon>Mucoromycetes</taxon>
        <taxon>Mucorales</taxon>
        <taxon>Cunninghamellaceae</taxon>
        <taxon>Absidia</taxon>
    </lineage>
</organism>
<keyword evidence="2" id="KW-0689">Ribosomal protein</keyword>
<dbReference type="AlphaFoldDB" id="A0A163TEW3"/>
<dbReference type="InterPro" id="IPR020592">
    <property type="entry name" value="Ribosomal_bS16_CS"/>
</dbReference>
<proteinExistence type="inferred from homology"/>
<name>A0A163TEW3_ABSGL</name>
<dbReference type="PANTHER" id="PTHR12919">
    <property type="entry name" value="30S RIBOSOMAL PROTEIN S16"/>
    <property type="match status" value="1"/>
</dbReference>
<evidence type="ECO:0000313" key="4">
    <source>
        <dbReference type="EMBL" id="SAM04182.1"/>
    </source>
</evidence>